<comment type="caution">
    <text evidence="5">The sequence shown here is derived from an EMBL/GenBank/DDBJ whole genome shotgun (WGS) entry which is preliminary data.</text>
</comment>
<dbReference type="PANTHER" id="PTHR11851">
    <property type="entry name" value="METALLOPROTEASE"/>
    <property type="match status" value="1"/>
</dbReference>
<comment type="similarity">
    <text evidence="1">Belongs to the peptidase M16 family.</text>
</comment>
<feature type="domain" description="Peptidase M16 C-terminal" evidence="4">
    <location>
        <begin position="653"/>
        <end position="832"/>
    </location>
</feature>
<dbReference type="EMBL" id="NFZS01000004">
    <property type="protein sequence ID" value="RAO75137.1"/>
    <property type="molecule type" value="Genomic_DNA"/>
</dbReference>
<dbReference type="AlphaFoldDB" id="A0A328NY99"/>
<organism evidence="5 6">
    <name type="scientific">Dyella jiangningensis</name>
    <dbReference type="NCBI Taxonomy" id="1379159"/>
    <lineage>
        <taxon>Bacteria</taxon>
        <taxon>Pseudomonadati</taxon>
        <taxon>Pseudomonadota</taxon>
        <taxon>Gammaproteobacteria</taxon>
        <taxon>Lysobacterales</taxon>
        <taxon>Rhodanobacteraceae</taxon>
        <taxon>Dyella</taxon>
    </lineage>
</organism>
<dbReference type="Gene3D" id="3.30.830.10">
    <property type="entry name" value="Metalloenzyme, LuxS/M16 peptidase-like"/>
    <property type="match status" value="4"/>
</dbReference>
<feature type="region of interest" description="Disordered" evidence="2">
    <location>
        <begin position="443"/>
        <end position="464"/>
    </location>
</feature>
<evidence type="ECO:0000259" key="3">
    <source>
        <dbReference type="Pfam" id="PF00675"/>
    </source>
</evidence>
<reference evidence="5 6" key="1">
    <citation type="journal article" date="2018" name="Genet. Mol. Biol.">
        <title>The genome sequence of Dyella jiangningensis FCAV SCS01 from a lignocellulose-decomposing microbial consortium metagenome reveals potential for biotechnological applications.</title>
        <authorList>
            <person name="Desiderato J.G."/>
            <person name="Alvarenga D.O."/>
            <person name="Constancio M.T.L."/>
            <person name="Alves L.M.C."/>
            <person name="Varani A.M."/>
        </authorList>
    </citation>
    <scope>NUCLEOTIDE SEQUENCE [LARGE SCALE GENOMIC DNA]</scope>
    <source>
        <strain evidence="5 6">FCAV SCS01</strain>
    </source>
</reference>
<evidence type="ECO:0000259" key="4">
    <source>
        <dbReference type="Pfam" id="PF05193"/>
    </source>
</evidence>
<name>A0A328NY99_9GAMM</name>
<keyword evidence="6" id="KW-1185">Reference proteome</keyword>
<dbReference type="InterPro" id="IPR050361">
    <property type="entry name" value="MPP/UQCRC_Complex"/>
</dbReference>
<dbReference type="SUPFAM" id="SSF63411">
    <property type="entry name" value="LuxS/MPP-like metallohydrolase"/>
    <property type="match status" value="4"/>
</dbReference>
<dbReference type="PANTHER" id="PTHR11851:SF49">
    <property type="entry name" value="MITOCHONDRIAL-PROCESSING PEPTIDASE SUBUNIT ALPHA"/>
    <property type="match status" value="1"/>
</dbReference>
<sequence length="903" mass="97148">MKHHGRITPLALGVFLTLGLAAAYPPPLRATGMAASAQSDNVMRTTLDNGLRVVVVRDTLAPTVTTQITYLAGSYDAPAGFPGTAHALEHMMFRDSKGMAGAQLNEMVGKMGATDNAFTTNDATQFYFVAPAQYLDVLLHIEATRMRGAQLSDKGWSLEKGAIEQEVSRDISDPGQLAIEEAERILYAGTGYAEDPLGTRPSFDKTTGATLQKFYNQWYAPNNAILVIVGDVDPAATLGKVKQVFEPVPRGNVPERAPVKLAPFQPVTIAKTTPAATGTVQYLFRMPGQQSKDYAAADVLLDVLGNSRSSLSDLAARGKVLSAAAQALPFAHGGLGVVEVGFPKGGDSKAAQSQLDAVIDDLLKNGVPADLVEAAKRQEHAQYEFSRNSATELAQSWSQALAWQGLDSPEQAQAQIQAVTVEDVNRVAREYLKPDQRVTVVLTPSADGKRPPNSSGFGGTESFASSNAALDGPLPQWAAQALGKLEMPHWTLAPARMTLANGITLIVQPESISKTVTVMGHVDHEDNLQEPAGQEGVGQLLGSLFDYGTTTLDRNAFHKALDEIAATESAGPDFMLAVPAENFSRGMQLLADNELHPSLTASAFAVQQQTLSRTLAGRLQSPPYKMMRALEKGWLPAGDPDLREATPATVDKLSLAHAKAYYEQTYRPDMTTIVVVGDVTPEQARAEVDKVFGSWSATGPKPGVVPKPVPVNAASHAVVPNAYASQDTVLMGQSLALDLHNPDRYALELGNYVLGGNGFASRLMTDIRVKHGYAYTAASMTRFDRSRSNFMVYYGSDPDKVADADKLVRQNLAQMRDTPVKAEELDNARQALIREIPVGVSSVNSIARSLLTWSYKGEPLDQPMVAAKYYLDLSAQQVQGAFKKYLQPDHLVQVVQGPTPKQQ</sequence>
<evidence type="ECO:0000256" key="2">
    <source>
        <dbReference type="SAM" id="MobiDB-lite"/>
    </source>
</evidence>
<feature type="domain" description="Peptidase M16 C-terminal" evidence="4">
    <location>
        <begin position="209"/>
        <end position="378"/>
    </location>
</feature>
<dbReference type="Proteomes" id="UP000248926">
    <property type="component" value="Unassembled WGS sequence"/>
</dbReference>
<evidence type="ECO:0000256" key="1">
    <source>
        <dbReference type="ARBA" id="ARBA00007261"/>
    </source>
</evidence>
<evidence type="ECO:0000313" key="5">
    <source>
        <dbReference type="EMBL" id="RAO75137.1"/>
    </source>
</evidence>
<accession>A0A328NY99</accession>
<dbReference type="GO" id="GO:0046872">
    <property type="term" value="F:metal ion binding"/>
    <property type="evidence" value="ECO:0007669"/>
    <property type="project" value="InterPro"/>
</dbReference>
<dbReference type="InterPro" id="IPR011765">
    <property type="entry name" value="Pept_M16_N"/>
</dbReference>
<protein>
    <submittedName>
        <fullName evidence="5">Peptidase M16</fullName>
    </submittedName>
</protein>
<proteinExistence type="inferred from homology"/>
<dbReference type="InterPro" id="IPR007863">
    <property type="entry name" value="Peptidase_M16_C"/>
</dbReference>
<dbReference type="OrthoDB" id="9811314at2"/>
<feature type="domain" description="Peptidase M16 N-terminal" evidence="3">
    <location>
        <begin position="52"/>
        <end position="187"/>
    </location>
</feature>
<evidence type="ECO:0000313" key="6">
    <source>
        <dbReference type="Proteomes" id="UP000248926"/>
    </source>
</evidence>
<dbReference type="Pfam" id="PF00675">
    <property type="entry name" value="Peptidase_M16"/>
    <property type="match status" value="1"/>
</dbReference>
<dbReference type="InterPro" id="IPR011249">
    <property type="entry name" value="Metalloenz_LuxS/M16"/>
</dbReference>
<dbReference type="Pfam" id="PF05193">
    <property type="entry name" value="Peptidase_M16_C"/>
    <property type="match status" value="2"/>
</dbReference>
<gene>
    <name evidence="5" type="ORF">CA260_13605</name>
</gene>